<dbReference type="GeneID" id="41332478"/>
<sequence>MLNHHIAYIPIEWSMLSIKTLRFVIELEILAHFYRKTKIEGTVVCLESAVAVLERHQNHIWLKRYNDARTSPYQNDYIAILVSCIFPGP</sequence>
<protein>
    <submittedName>
        <fullName evidence="1">BV6 family protein</fullName>
    </submittedName>
</protein>
<dbReference type="GeneID" id="41332433"/>
<dbReference type="RefSeq" id="YP_009665808.1">
    <property type="nucleotide sequence ID" value="NC_043313.1"/>
</dbReference>
<evidence type="ECO:0000313" key="1">
    <source>
        <dbReference type="EMBL" id="AGO14462.1"/>
    </source>
</evidence>
<dbReference type="EMBL" id="EF710642">
    <property type="protein sequence ID" value="AGO14462.1"/>
    <property type="molecule type" value="Genomic_DNA"/>
</dbReference>
<reference evidence="1" key="1">
    <citation type="submission" date="2013-06" db="EMBL/GenBank/DDBJ databases">
        <title>Bracovirus Evolution: Comparative Genomics of Multiple Viral and Proviral Genomes.</title>
        <authorList>
            <person name="Desjardins C.A."/>
            <person name="Gundersen-Rindal D.E."/>
            <person name="Hostetler J.B."/>
            <person name="Tallon L.J."/>
            <person name="Utterback T.R."/>
            <person name="Fuester R.W."/>
            <person name="Schatz M.C."/>
            <person name="Pedroni M.J."/>
            <person name="Fadrosh D.W."/>
            <person name="Haas B.J."/>
            <person name="Toms B.S."/>
            <person name="Chen D."/>
            <person name="Nene V."/>
        </authorList>
    </citation>
    <scope>NUCLEOTIDE SEQUENCE</scope>
</reference>
<dbReference type="RefSeq" id="YP_009665875.1">
    <property type="nucleotide sequence ID" value="NC_043314.1"/>
</dbReference>
<proteinExistence type="predicted"/>
<dbReference type="KEGG" id="vg:41332478"/>
<dbReference type="EMBL" id="EF710638">
    <property type="protein sequence ID" value="AGO14390.1"/>
    <property type="molecule type" value="Genomic_DNA"/>
</dbReference>
<organism evidence="1">
    <name type="scientific">Bracoviriform facetosae</name>
    <dbReference type="NCBI Taxonomy" id="2083300"/>
    <lineage>
        <taxon>Viruses</taxon>
        <taxon>Viruses incertae sedis</taxon>
        <taxon>Polydnaviriformidae</taxon>
        <taxon>Bracoviriform</taxon>
    </lineage>
</organism>
<gene>
    <name evidence="1" type="primary">bv6.7</name>
    <name evidence="1" type="ORF">CsmBV28.7</name>
</gene>
<accession>R9XL79</accession>
<name>R9XL79_9VIRU</name>
<dbReference type="KEGG" id="vg:41332433"/>